<evidence type="ECO:0000313" key="4">
    <source>
        <dbReference type="Proteomes" id="UP000837857"/>
    </source>
</evidence>
<feature type="compositionally biased region" description="Basic and acidic residues" evidence="1">
    <location>
        <begin position="85"/>
        <end position="100"/>
    </location>
</feature>
<feature type="non-terminal residue" evidence="3">
    <location>
        <position position="193"/>
    </location>
</feature>
<accession>A0ABN8IIZ7</accession>
<gene>
    <name evidence="3" type="ORF">IPOD504_LOCUS9904</name>
</gene>
<protein>
    <submittedName>
        <fullName evidence="3">Uncharacterized protein</fullName>
    </submittedName>
</protein>
<feature type="compositionally biased region" description="Low complexity" evidence="1">
    <location>
        <begin position="106"/>
        <end position="122"/>
    </location>
</feature>
<keyword evidence="4" id="KW-1185">Reference proteome</keyword>
<dbReference type="EMBL" id="OW152836">
    <property type="protein sequence ID" value="CAH2056973.1"/>
    <property type="molecule type" value="Genomic_DNA"/>
</dbReference>
<feature type="signal peptide" evidence="2">
    <location>
        <begin position="1"/>
        <end position="18"/>
    </location>
</feature>
<evidence type="ECO:0000256" key="1">
    <source>
        <dbReference type="SAM" id="MobiDB-lite"/>
    </source>
</evidence>
<evidence type="ECO:0000256" key="2">
    <source>
        <dbReference type="SAM" id="SignalP"/>
    </source>
</evidence>
<name>A0ABN8IIZ7_9NEOP</name>
<organism evidence="3 4">
    <name type="scientific">Iphiclides podalirius</name>
    <name type="common">scarce swallowtail</name>
    <dbReference type="NCBI Taxonomy" id="110791"/>
    <lineage>
        <taxon>Eukaryota</taxon>
        <taxon>Metazoa</taxon>
        <taxon>Ecdysozoa</taxon>
        <taxon>Arthropoda</taxon>
        <taxon>Hexapoda</taxon>
        <taxon>Insecta</taxon>
        <taxon>Pterygota</taxon>
        <taxon>Neoptera</taxon>
        <taxon>Endopterygota</taxon>
        <taxon>Lepidoptera</taxon>
        <taxon>Glossata</taxon>
        <taxon>Ditrysia</taxon>
        <taxon>Papilionoidea</taxon>
        <taxon>Papilionidae</taxon>
        <taxon>Papilioninae</taxon>
        <taxon>Iphiclides</taxon>
    </lineage>
</organism>
<feature type="compositionally biased region" description="Polar residues" evidence="1">
    <location>
        <begin position="136"/>
        <end position="147"/>
    </location>
</feature>
<dbReference type="Proteomes" id="UP000837857">
    <property type="component" value="Chromosome 24"/>
</dbReference>
<proteinExistence type="predicted"/>
<keyword evidence="2" id="KW-0732">Signal</keyword>
<reference evidence="3" key="1">
    <citation type="submission" date="2022-03" db="EMBL/GenBank/DDBJ databases">
        <authorList>
            <person name="Martin H S."/>
        </authorList>
    </citation>
    <scope>NUCLEOTIDE SEQUENCE</scope>
</reference>
<feature type="region of interest" description="Disordered" evidence="1">
    <location>
        <begin position="84"/>
        <end position="124"/>
    </location>
</feature>
<evidence type="ECO:0000313" key="3">
    <source>
        <dbReference type="EMBL" id="CAH2056973.1"/>
    </source>
</evidence>
<feature type="chain" id="PRO_5047161308" evidence="2">
    <location>
        <begin position="19"/>
        <end position="193"/>
    </location>
</feature>
<sequence length="193" mass="21528">MRLKCLFIVATALSTVQSLNLRSNQVSDAKNVRTGVSIDQVTGKIPEIETGGHGRNEDVGQLPNGHIFSDVRITKREVIMPTVQRYRDNTIRQRDKPSDHRRSRHYNPPQQYPSNPYYPNNPHTLNPVLSGQGVFQKNQHPQSYQGRTTTTTGNTKETEAQPLTVDDNVIFGGDSCPTGYVKVAKINKCVASL</sequence>
<feature type="region of interest" description="Disordered" evidence="1">
    <location>
        <begin position="136"/>
        <end position="159"/>
    </location>
</feature>